<organism evidence="4 5">
    <name type="scientific">Diplocarpon rosae</name>
    <dbReference type="NCBI Taxonomy" id="946125"/>
    <lineage>
        <taxon>Eukaryota</taxon>
        <taxon>Fungi</taxon>
        <taxon>Dikarya</taxon>
        <taxon>Ascomycota</taxon>
        <taxon>Pezizomycotina</taxon>
        <taxon>Leotiomycetes</taxon>
        <taxon>Helotiales</taxon>
        <taxon>Drepanopezizaceae</taxon>
        <taxon>Diplocarpon</taxon>
    </lineage>
</organism>
<proteinExistence type="predicted"/>
<reference evidence="4" key="1">
    <citation type="submission" date="2023-06" db="EMBL/GenBank/DDBJ databases">
        <title>Draft genome of Marssonina rosae.</title>
        <authorList>
            <person name="Cheng Q."/>
        </authorList>
    </citation>
    <scope>NUCLEOTIDE SEQUENCE</scope>
    <source>
        <strain evidence="4">R4</strain>
    </source>
</reference>
<feature type="region of interest" description="Disordered" evidence="1">
    <location>
        <begin position="282"/>
        <end position="301"/>
    </location>
</feature>
<dbReference type="EMBL" id="JAUBYV010000003">
    <property type="protein sequence ID" value="KAK2628228.1"/>
    <property type="molecule type" value="Genomic_DNA"/>
</dbReference>
<feature type="region of interest" description="Disordered" evidence="1">
    <location>
        <begin position="225"/>
        <end position="247"/>
    </location>
</feature>
<sequence>MRASRSSKHALLAAVFHATSVTARSSNDLLERQSTCPDTSQSRCAQSGLPDNFCCPSNSNCVPLAGNTTVLCCPAGTTDCSTIKPITCDISSQNVTLHPDNALKTTALDVPLTSCAGKCCPFGYSCNNLGNCLINADQKAVPGSSSSSTATRSSSPTTSAAATGLSFTSSASASTTTPIVTASSKCSNFSAPGVVVGFFSGLVAGSAITLAVICLLGAQRRQKSRKSAASASSFGKISEPQPSRDMRTDFLRKPPPQGFSPSRRHTVQRVKSLFRREHSDVQPPMPLKVRRPPVTPPLQREPSFENISIFADGDTASSLREQERAGANTPGLGLPPPRIGVMRQGHETTFSDLMERSGLAGLQKGQCEFVPWMAFFVKEELTGVAFDHRRDSPGYTPPR</sequence>
<protein>
    <submittedName>
        <fullName evidence="4">Uncharacterized protein</fullName>
    </submittedName>
</protein>
<dbReference type="AlphaFoldDB" id="A0AAD9T3K9"/>
<feature type="chain" id="PRO_5042156117" evidence="3">
    <location>
        <begin position="24"/>
        <end position="399"/>
    </location>
</feature>
<dbReference type="Proteomes" id="UP001285354">
    <property type="component" value="Unassembled WGS sequence"/>
</dbReference>
<feature type="signal peptide" evidence="3">
    <location>
        <begin position="1"/>
        <end position="23"/>
    </location>
</feature>
<keyword evidence="3" id="KW-0732">Signal</keyword>
<keyword evidence="2" id="KW-0472">Membrane</keyword>
<evidence type="ECO:0000256" key="3">
    <source>
        <dbReference type="SAM" id="SignalP"/>
    </source>
</evidence>
<accession>A0AAD9T3K9</accession>
<keyword evidence="2" id="KW-1133">Transmembrane helix</keyword>
<comment type="caution">
    <text evidence="4">The sequence shown here is derived from an EMBL/GenBank/DDBJ whole genome shotgun (WGS) entry which is preliminary data.</text>
</comment>
<evidence type="ECO:0000256" key="1">
    <source>
        <dbReference type="SAM" id="MobiDB-lite"/>
    </source>
</evidence>
<evidence type="ECO:0000256" key="2">
    <source>
        <dbReference type="SAM" id="Phobius"/>
    </source>
</evidence>
<gene>
    <name evidence="4" type="ORF">QTJ16_002874</name>
</gene>
<evidence type="ECO:0000313" key="5">
    <source>
        <dbReference type="Proteomes" id="UP001285354"/>
    </source>
</evidence>
<name>A0AAD9T3K9_9HELO</name>
<keyword evidence="2" id="KW-0812">Transmembrane</keyword>
<keyword evidence="5" id="KW-1185">Reference proteome</keyword>
<feature type="transmembrane region" description="Helical" evidence="2">
    <location>
        <begin position="194"/>
        <end position="218"/>
    </location>
</feature>
<evidence type="ECO:0000313" key="4">
    <source>
        <dbReference type="EMBL" id="KAK2628228.1"/>
    </source>
</evidence>